<feature type="compositionally biased region" description="Basic residues" evidence="1">
    <location>
        <begin position="95"/>
        <end position="110"/>
    </location>
</feature>
<reference evidence="2 3" key="1">
    <citation type="journal article" date="2020" name="Nature">
        <title>Six reference-quality genomes reveal evolution of bat adaptations.</title>
        <authorList>
            <person name="Jebb D."/>
            <person name="Huang Z."/>
            <person name="Pippel M."/>
            <person name="Hughes G.M."/>
            <person name="Lavrichenko K."/>
            <person name="Devanna P."/>
            <person name="Winkler S."/>
            <person name="Jermiin L.S."/>
            <person name="Skirmuntt E.C."/>
            <person name="Katzourakis A."/>
            <person name="Burkitt-Gray L."/>
            <person name="Ray D.A."/>
            <person name="Sullivan K.A.M."/>
            <person name="Roscito J.G."/>
            <person name="Kirilenko B.M."/>
            <person name="Davalos L.M."/>
            <person name="Corthals A.P."/>
            <person name="Power M.L."/>
            <person name="Jones G."/>
            <person name="Ransome R.D."/>
            <person name="Dechmann D.K.N."/>
            <person name="Locatelli A.G."/>
            <person name="Puechmaille S.J."/>
            <person name="Fedrigo O."/>
            <person name="Jarvis E.D."/>
            <person name="Hiller M."/>
            <person name="Vernes S.C."/>
            <person name="Myers E.W."/>
            <person name="Teeling E.C."/>
        </authorList>
    </citation>
    <scope>NUCLEOTIDE SEQUENCE [LARGE SCALE GENOMIC DNA]</scope>
    <source>
        <strain evidence="2">MPipKuh1</strain>
        <tissue evidence="2">Flight muscle</tissue>
    </source>
</reference>
<keyword evidence="2" id="KW-0808">Transferase</keyword>
<evidence type="ECO:0000313" key="2">
    <source>
        <dbReference type="EMBL" id="KAF6316346.1"/>
    </source>
</evidence>
<protein>
    <submittedName>
        <fullName evidence="2">Nuclear casein kinase and cyclin dependent kinase substrate 1</fullName>
    </submittedName>
</protein>
<proteinExistence type="predicted"/>
<dbReference type="EMBL" id="JACAGB010000018">
    <property type="protein sequence ID" value="KAF6316346.1"/>
    <property type="molecule type" value="Genomic_DNA"/>
</dbReference>
<keyword evidence="3" id="KW-1185">Reference proteome</keyword>
<dbReference type="AlphaFoldDB" id="A0A7J7UU99"/>
<sequence>MMLMKITEEIRVLQLRKFDHLHEKLKIKGDLGRIHRKIVKTQKKKMQRLRRMILTQQRTVRMKRKIIKMCASNGRQPLKQLLNRERCSWKMWAVKKNRKKRTRRSSRRKIPAAMKIF</sequence>
<evidence type="ECO:0000256" key="1">
    <source>
        <dbReference type="SAM" id="MobiDB-lite"/>
    </source>
</evidence>
<name>A0A7J7UU99_PIPKU</name>
<gene>
    <name evidence="2" type="ORF">mPipKuh1_012657</name>
</gene>
<feature type="region of interest" description="Disordered" evidence="1">
    <location>
        <begin position="95"/>
        <end position="117"/>
    </location>
</feature>
<dbReference type="GO" id="GO:0016301">
    <property type="term" value="F:kinase activity"/>
    <property type="evidence" value="ECO:0007669"/>
    <property type="project" value="UniProtKB-KW"/>
</dbReference>
<dbReference type="Proteomes" id="UP000558488">
    <property type="component" value="Unassembled WGS sequence"/>
</dbReference>
<accession>A0A7J7UU99</accession>
<organism evidence="2 3">
    <name type="scientific">Pipistrellus kuhlii</name>
    <name type="common">Kuhl's pipistrelle</name>
    <dbReference type="NCBI Taxonomy" id="59472"/>
    <lineage>
        <taxon>Eukaryota</taxon>
        <taxon>Metazoa</taxon>
        <taxon>Chordata</taxon>
        <taxon>Craniata</taxon>
        <taxon>Vertebrata</taxon>
        <taxon>Euteleostomi</taxon>
        <taxon>Mammalia</taxon>
        <taxon>Eutheria</taxon>
        <taxon>Laurasiatheria</taxon>
        <taxon>Chiroptera</taxon>
        <taxon>Yangochiroptera</taxon>
        <taxon>Vespertilionidae</taxon>
        <taxon>Pipistrellus</taxon>
    </lineage>
</organism>
<comment type="caution">
    <text evidence="2">The sequence shown here is derived from an EMBL/GenBank/DDBJ whole genome shotgun (WGS) entry which is preliminary data.</text>
</comment>
<keyword evidence="2" id="KW-0418">Kinase</keyword>
<evidence type="ECO:0000313" key="3">
    <source>
        <dbReference type="Proteomes" id="UP000558488"/>
    </source>
</evidence>